<dbReference type="InterPro" id="IPR002346">
    <property type="entry name" value="Mopterin_DH_FAD-bd"/>
</dbReference>
<dbReference type="Gene3D" id="3.30.465.10">
    <property type="match status" value="1"/>
</dbReference>
<dbReference type="InterPro" id="IPR036683">
    <property type="entry name" value="CO_DH_flav_C_dom_sf"/>
</dbReference>
<dbReference type="PROSITE" id="PS51387">
    <property type="entry name" value="FAD_PCMH"/>
    <property type="match status" value="1"/>
</dbReference>
<dbReference type="Pfam" id="PF03450">
    <property type="entry name" value="CO_deh_flav_C"/>
    <property type="match status" value="1"/>
</dbReference>
<dbReference type="InterPro" id="IPR005107">
    <property type="entry name" value="CO_DH_flav_C"/>
</dbReference>
<dbReference type="FunFam" id="3.30.465.10:FF:000017">
    <property type="entry name" value="Xanthine dehydrogenase, FAD binding subunit"/>
    <property type="match status" value="1"/>
</dbReference>
<name>A0A382FFF1_9ZZZZ</name>
<dbReference type="SUPFAM" id="SSF55447">
    <property type="entry name" value="CO dehydrogenase flavoprotein C-terminal domain-like"/>
    <property type="match status" value="1"/>
</dbReference>
<evidence type="ECO:0000256" key="1">
    <source>
        <dbReference type="ARBA" id="ARBA00022630"/>
    </source>
</evidence>
<gene>
    <name evidence="5" type="ORF">METZ01_LOCUS213797</name>
</gene>
<reference evidence="5" key="1">
    <citation type="submission" date="2018-05" db="EMBL/GenBank/DDBJ databases">
        <authorList>
            <person name="Lanie J.A."/>
            <person name="Ng W.-L."/>
            <person name="Kazmierczak K.M."/>
            <person name="Andrzejewski T.M."/>
            <person name="Davidsen T.M."/>
            <person name="Wayne K.J."/>
            <person name="Tettelin H."/>
            <person name="Glass J.I."/>
            <person name="Rusch D."/>
            <person name="Podicherti R."/>
            <person name="Tsui H.-C.T."/>
            <person name="Winkler M.E."/>
        </authorList>
    </citation>
    <scope>NUCLEOTIDE SEQUENCE</scope>
</reference>
<protein>
    <recommendedName>
        <fullName evidence="4">FAD-binding PCMH-type domain-containing protein</fullName>
    </recommendedName>
</protein>
<keyword evidence="2" id="KW-0274">FAD</keyword>
<proteinExistence type="predicted"/>
<dbReference type="InterPro" id="IPR016169">
    <property type="entry name" value="FAD-bd_PCMH_sub2"/>
</dbReference>
<dbReference type="Gene3D" id="3.30.43.10">
    <property type="entry name" value="Uridine Diphospho-n-acetylenolpyruvylglucosamine Reductase, domain 2"/>
    <property type="match status" value="1"/>
</dbReference>
<evidence type="ECO:0000313" key="5">
    <source>
        <dbReference type="EMBL" id="SVB60943.1"/>
    </source>
</evidence>
<dbReference type="AlphaFoldDB" id="A0A382FFF1"/>
<evidence type="ECO:0000259" key="4">
    <source>
        <dbReference type="PROSITE" id="PS51387"/>
    </source>
</evidence>
<dbReference type="GO" id="GO:0071949">
    <property type="term" value="F:FAD binding"/>
    <property type="evidence" value="ECO:0007669"/>
    <property type="project" value="InterPro"/>
</dbReference>
<dbReference type="SMART" id="SM01092">
    <property type="entry name" value="CO_deh_flav_C"/>
    <property type="match status" value="1"/>
</dbReference>
<dbReference type="SUPFAM" id="SSF56176">
    <property type="entry name" value="FAD-binding/transporter-associated domain-like"/>
    <property type="match status" value="1"/>
</dbReference>
<dbReference type="InterPro" id="IPR036318">
    <property type="entry name" value="FAD-bd_PCMH-like_sf"/>
</dbReference>
<keyword evidence="3" id="KW-0560">Oxidoreductase</keyword>
<keyword evidence="1" id="KW-0285">Flavoprotein</keyword>
<organism evidence="5">
    <name type="scientific">marine metagenome</name>
    <dbReference type="NCBI Taxonomy" id="408172"/>
    <lineage>
        <taxon>unclassified sequences</taxon>
        <taxon>metagenomes</taxon>
        <taxon>ecological metagenomes</taxon>
    </lineage>
</organism>
<evidence type="ECO:0000256" key="2">
    <source>
        <dbReference type="ARBA" id="ARBA00022827"/>
    </source>
</evidence>
<dbReference type="Pfam" id="PF00941">
    <property type="entry name" value="FAD_binding_5"/>
    <property type="match status" value="1"/>
</dbReference>
<dbReference type="InterPro" id="IPR051312">
    <property type="entry name" value="Diverse_Substr_Oxidored"/>
</dbReference>
<sequence>MIPESFDYQRAGSVREALTLLKQHGENAKILAGGHSLIPTMKLRLANPGTLIDIGGISELKYINDKGDYLAIGAGTTHLMVETSSLVQQKAPALSQAAGQIGDVQVRNRGTIGGVLAHSDPQADYPGVVLALNATIVAEGSGGERTIEAVDYFTGLWETALGENEILTEVRIPTDSANANSCYLKFPQPASRYPYVGCAVAMDKSGGNCSEVRVGFSGVAESAFRDSGVEDAIRGQALKDETIAAASAKAAEGRTVLSDYFVSEEYRRAMAQVYAKRALTQLS</sequence>
<accession>A0A382FFF1</accession>
<dbReference type="PANTHER" id="PTHR42659">
    <property type="entry name" value="XANTHINE DEHYDROGENASE SUBUNIT C-RELATED"/>
    <property type="match status" value="1"/>
</dbReference>
<dbReference type="InterPro" id="IPR016167">
    <property type="entry name" value="FAD-bd_PCMH_sub1"/>
</dbReference>
<evidence type="ECO:0000256" key="3">
    <source>
        <dbReference type="ARBA" id="ARBA00023002"/>
    </source>
</evidence>
<dbReference type="EMBL" id="UINC01049313">
    <property type="protein sequence ID" value="SVB60943.1"/>
    <property type="molecule type" value="Genomic_DNA"/>
</dbReference>
<dbReference type="InterPro" id="IPR016166">
    <property type="entry name" value="FAD-bd_PCMH"/>
</dbReference>
<dbReference type="Gene3D" id="3.30.390.50">
    <property type="entry name" value="CO dehydrogenase flavoprotein, C-terminal domain"/>
    <property type="match status" value="1"/>
</dbReference>
<dbReference type="GO" id="GO:0016491">
    <property type="term" value="F:oxidoreductase activity"/>
    <property type="evidence" value="ECO:0007669"/>
    <property type="project" value="UniProtKB-KW"/>
</dbReference>
<feature type="domain" description="FAD-binding PCMH-type" evidence="4">
    <location>
        <begin position="1"/>
        <end position="177"/>
    </location>
</feature>
<dbReference type="PANTHER" id="PTHR42659:SF2">
    <property type="entry name" value="XANTHINE DEHYDROGENASE SUBUNIT C-RELATED"/>
    <property type="match status" value="1"/>
</dbReference>